<organism evidence="1 2">
    <name type="scientific">Sporotomaculum syntrophicum</name>
    <dbReference type="NCBI Taxonomy" id="182264"/>
    <lineage>
        <taxon>Bacteria</taxon>
        <taxon>Bacillati</taxon>
        <taxon>Bacillota</taxon>
        <taxon>Clostridia</taxon>
        <taxon>Eubacteriales</taxon>
        <taxon>Desulfallaceae</taxon>
        <taxon>Sporotomaculum</taxon>
    </lineage>
</organism>
<comment type="caution">
    <text evidence="1">The sequence shown here is derived from an EMBL/GenBank/DDBJ whole genome shotgun (WGS) entry which is preliminary data.</text>
</comment>
<name>A0A9D3AWH9_9FIRM</name>
<reference evidence="1" key="1">
    <citation type="submission" date="2016-02" db="EMBL/GenBank/DDBJ databases">
        <title>Draft Genome Sequence of Sporotomaculum syntrophicum Strain FB, a Syntrophic Benzoate Degrader.</title>
        <authorList>
            <person name="Nobu M.K."/>
            <person name="Narihiro T."/>
            <person name="Qiu Y.-L."/>
            <person name="Ohashi A."/>
            <person name="Liu W.-T."/>
            <person name="Yuji S."/>
        </authorList>
    </citation>
    <scope>NUCLEOTIDE SEQUENCE</scope>
    <source>
        <strain evidence="1">FB</strain>
    </source>
</reference>
<keyword evidence="2" id="KW-1185">Reference proteome</keyword>
<protein>
    <submittedName>
        <fullName evidence="1">Uncharacterized protein</fullName>
    </submittedName>
</protein>
<accession>A0A9D3AWH9</accession>
<gene>
    <name evidence="1" type="ORF">SPSYN_01591</name>
</gene>
<dbReference type="Proteomes" id="UP000798488">
    <property type="component" value="Unassembled WGS sequence"/>
</dbReference>
<dbReference type="AlphaFoldDB" id="A0A9D3AWH9"/>
<evidence type="ECO:0000313" key="1">
    <source>
        <dbReference type="EMBL" id="KAF1085450.1"/>
    </source>
</evidence>
<sequence>MGYIPMPASRLRMLTVTGNNDGACEVTAIQRVIGVSHSDTIALLKTTYQLMNGKYKPINQIITTESGEMLK</sequence>
<dbReference type="EMBL" id="LSRS01000003">
    <property type="protein sequence ID" value="KAF1085450.1"/>
    <property type="molecule type" value="Genomic_DNA"/>
</dbReference>
<proteinExistence type="predicted"/>
<evidence type="ECO:0000313" key="2">
    <source>
        <dbReference type="Proteomes" id="UP000798488"/>
    </source>
</evidence>